<feature type="non-terminal residue" evidence="1">
    <location>
        <position position="227"/>
    </location>
</feature>
<sequence>MGRVGIFGPADDDQALHVADCVRRLGSDVVFLRPAEFPWEATLSEDDGRLHQGQDDLADVGAWYIRTYNFVPTGDAIADRERQAFLGALIWNADSGARVVNPVPALMQNSFKLRQLHLFREAGLPLPRTLVSNDPARVRAFVAEQGDVIYKPVAGGALARRWEPGDEARLDSLREGPVIFQECVAGTNLRVHVLGGEVISAGAIASESLDYREAEFDIVPHRLAATE</sequence>
<name>A0A937X3Q9_9BACT</name>
<comment type="caution">
    <text evidence="1">The sequence shown here is derived from an EMBL/GenBank/DDBJ whole genome shotgun (WGS) entry which is preliminary data.</text>
</comment>
<dbReference type="Proteomes" id="UP000703893">
    <property type="component" value="Unassembled WGS sequence"/>
</dbReference>
<organism evidence="1 2">
    <name type="scientific">Candidatus Tanganyikabacteria bacterium</name>
    <dbReference type="NCBI Taxonomy" id="2961651"/>
    <lineage>
        <taxon>Bacteria</taxon>
        <taxon>Bacillati</taxon>
        <taxon>Candidatus Sericytochromatia</taxon>
        <taxon>Candidatus Tanganyikabacteria</taxon>
    </lineage>
</organism>
<proteinExistence type="predicted"/>
<dbReference type="EMBL" id="VGJX01000600">
    <property type="protein sequence ID" value="MBM3275501.1"/>
    <property type="molecule type" value="Genomic_DNA"/>
</dbReference>
<reference evidence="1 2" key="1">
    <citation type="submission" date="2019-03" db="EMBL/GenBank/DDBJ databases">
        <title>Lake Tanganyika Metagenome-Assembled Genomes (MAGs).</title>
        <authorList>
            <person name="Tran P."/>
        </authorList>
    </citation>
    <scope>NUCLEOTIDE SEQUENCE [LARGE SCALE GENOMIC DNA]</scope>
    <source>
        <strain evidence="1">K_DeepCast_65m_m2_236</strain>
    </source>
</reference>
<evidence type="ECO:0000313" key="2">
    <source>
        <dbReference type="Proteomes" id="UP000703893"/>
    </source>
</evidence>
<protein>
    <recommendedName>
        <fullName evidence="3">Prokaryotic glutathione synthetase ATP-binding domain-containing protein</fullName>
    </recommendedName>
</protein>
<evidence type="ECO:0008006" key="3">
    <source>
        <dbReference type="Google" id="ProtNLM"/>
    </source>
</evidence>
<gene>
    <name evidence="1" type="ORF">FJZ00_10125</name>
</gene>
<dbReference type="SUPFAM" id="SSF56059">
    <property type="entry name" value="Glutathione synthetase ATP-binding domain-like"/>
    <property type="match status" value="1"/>
</dbReference>
<accession>A0A937X3Q9</accession>
<evidence type="ECO:0000313" key="1">
    <source>
        <dbReference type="EMBL" id="MBM3275501.1"/>
    </source>
</evidence>
<dbReference type="AlphaFoldDB" id="A0A937X3Q9"/>